<comment type="caution">
    <text evidence="11">The sequence shown here is derived from an EMBL/GenBank/DDBJ whole genome shotgun (WGS) entry which is preliminary data.</text>
</comment>
<protein>
    <recommendedName>
        <fullName evidence="5">UDP-glucose 4-epimerase</fullName>
        <ecNumber evidence="5">5.1.3.2</ecNumber>
    </recommendedName>
</protein>
<evidence type="ECO:0000256" key="4">
    <source>
        <dbReference type="ARBA" id="ARBA00007637"/>
    </source>
</evidence>
<dbReference type="Gene3D" id="3.40.50.720">
    <property type="entry name" value="NAD(P)-binding Rossmann-like Domain"/>
    <property type="match status" value="1"/>
</dbReference>
<organism evidence="11 12">
    <name type="scientific">Eragrostis curvula</name>
    <name type="common">weeping love grass</name>
    <dbReference type="NCBI Taxonomy" id="38414"/>
    <lineage>
        <taxon>Eukaryota</taxon>
        <taxon>Viridiplantae</taxon>
        <taxon>Streptophyta</taxon>
        <taxon>Embryophyta</taxon>
        <taxon>Tracheophyta</taxon>
        <taxon>Spermatophyta</taxon>
        <taxon>Magnoliopsida</taxon>
        <taxon>Liliopsida</taxon>
        <taxon>Poales</taxon>
        <taxon>Poaceae</taxon>
        <taxon>PACMAD clade</taxon>
        <taxon>Chloridoideae</taxon>
        <taxon>Eragrostideae</taxon>
        <taxon>Eragrostidinae</taxon>
        <taxon>Eragrostis</taxon>
    </lineage>
</organism>
<dbReference type="InterPro" id="IPR016040">
    <property type="entry name" value="NAD(P)-bd_dom"/>
</dbReference>
<evidence type="ECO:0000259" key="10">
    <source>
        <dbReference type="Pfam" id="PF16363"/>
    </source>
</evidence>
<name>A0A5J9T5V4_9POAL</name>
<feature type="compositionally biased region" description="Polar residues" evidence="9">
    <location>
        <begin position="415"/>
        <end position="468"/>
    </location>
</feature>
<dbReference type="Gramene" id="TVU06348">
    <property type="protein sequence ID" value="TVU06348"/>
    <property type="gene ID" value="EJB05_49557"/>
</dbReference>
<dbReference type="FunFam" id="3.90.25.10:FF:000060">
    <property type="entry name" value="UDP-glucose 4-epimerase 4"/>
    <property type="match status" value="1"/>
</dbReference>
<evidence type="ECO:0000256" key="7">
    <source>
        <dbReference type="ARBA" id="ARBA00023144"/>
    </source>
</evidence>
<keyword evidence="7" id="KW-0119">Carbohydrate metabolism</keyword>
<dbReference type="GO" id="GO:0005829">
    <property type="term" value="C:cytosol"/>
    <property type="evidence" value="ECO:0007669"/>
    <property type="project" value="TreeGrafter"/>
</dbReference>
<evidence type="ECO:0000313" key="11">
    <source>
        <dbReference type="EMBL" id="TVU06348.1"/>
    </source>
</evidence>
<feature type="domain" description="NAD(P)-binding" evidence="10">
    <location>
        <begin position="21"/>
        <end position="79"/>
    </location>
</feature>
<dbReference type="Pfam" id="PF16363">
    <property type="entry name" value="GDP_Man_Dehyd"/>
    <property type="match status" value="2"/>
</dbReference>
<sequence>MAVEKTENGAAAAAAAGRTVLVTGGAGYIGSHAVLQLLLAGFRAVVVDNLHNSIELAVRRVAALAGDHARNLSFHKGSLHFGYKMFCILRLISVTREHWKWFLLQQGKVTTCLVIVYLIHLKALMYSLQIHIKHHYLFFIVRDNLLLRFDAVVHFAGLKAVGESVQKPLLYYDNNVIGTINLLDVMAAHGCKKLVFSSSAAVYGSPKNSPCTEEFPLTPNNPYGKTKLVVEDICRDIFRSDPEWNIILLRYFNPVGAHPSGYLGEDPCGIPNNLMPYVQQVAVGRRPALTVLGNDYATRDGTGIRDYIHVVDLADGHIAALQKLFENPSIGCEAYNLGTGRGTSVLEIVAAFEKASGKKIPLIIGPRRPGDAEILFSTTAKAERELNWKAKYGIEEMCRDQWNWASKNPYGYGSPDSTKQNGHHTNGSADSLKQNGHYTHGSANSTRQNGYGFGSSNPTTQTGNGHVR</sequence>
<evidence type="ECO:0000256" key="3">
    <source>
        <dbReference type="ARBA" id="ARBA00004947"/>
    </source>
</evidence>
<dbReference type="PANTHER" id="PTHR43725">
    <property type="entry name" value="UDP-GLUCOSE 4-EPIMERASE"/>
    <property type="match status" value="1"/>
</dbReference>
<feature type="region of interest" description="Disordered" evidence="9">
    <location>
        <begin position="413"/>
        <end position="468"/>
    </location>
</feature>
<evidence type="ECO:0000313" key="12">
    <source>
        <dbReference type="Proteomes" id="UP000324897"/>
    </source>
</evidence>
<evidence type="ECO:0000256" key="2">
    <source>
        <dbReference type="ARBA" id="ARBA00001911"/>
    </source>
</evidence>
<keyword evidence="12" id="KW-1185">Reference proteome</keyword>
<evidence type="ECO:0000256" key="6">
    <source>
        <dbReference type="ARBA" id="ARBA00023027"/>
    </source>
</evidence>
<dbReference type="NCBIfam" id="TIGR01179">
    <property type="entry name" value="galE"/>
    <property type="match status" value="1"/>
</dbReference>
<dbReference type="Gene3D" id="3.90.25.10">
    <property type="entry name" value="UDP-galactose 4-epimerase, domain 1"/>
    <property type="match status" value="1"/>
</dbReference>
<accession>A0A5J9T5V4</accession>
<dbReference type="CDD" id="cd05247">
    <property type="entry name" value="UDP_G4E_1_SDR_e"/>
    <property type="match status" value="1"/>
</dbReference>
<comment type="pathway">
    <text evidence="3">Carbohydrate metabolism; galactose metabolism.</text>
</comment>
<keyword evidence="7" id="KW-0299">Galactose metabolism</keyword>
<evidence type="ECO:0000256" key="5">
    <source>
        <dbReference type="ARBA" id="ARBA00013189"/>
    </source>
</evidence>
<comment type="catalytic activity">
    <reaction evidence="1">
        <text>UDP-alpha-D-glucose = UDP-alpha-D-galactose</text>
        <dbReference type="Rhea" id="RHEA:22168"/>
        <dbReference type="ChEBI" id="CHEBI:58885"/>
        <dbReference type="ChEBI" id="CHEBI:66914"/>
        <dbReference type="EC" id="5.1.3.2"/>
    </reaction>
</comment>
<dbReference type="FunFam" id="3.90.25.10:FF:000078">
    <property type="entry name" value="Delta-1-pyrroline-5-carboxylate synthase B"/>
    <property type="match status" value="1"/>
</dbReference>
<comment type="similarity">
    <text evidence="4">Belongs to the NAD(P)-dependent epimerase/dehydratase family.</text>
</comment>
<dbReference type="Proteomes" id="UP000324897">
    <property type="component" value="Unassembled WGS sequence"/>
</dbReference>
<evidence type="ECO:0000256" key="9">
    <source>
        <dbReference type="SAM" id="MobiDB-lite"/>
    </source>
</evidence>
<dbReference type="SUPFAM" id="SSF51735">
    <property type="entry name" value="NAD(P)-binding Rossmann-fold domains"/>
    <property type="match status" value="2"/>
</dbReference>
<dbReference type="GO" id="GO:0006012">
    <property type="term" value="P:galactose metabolic process"/>
    <property type="evidence" value="ECO:0007669"/>
    <property type="project" value="UniProtKB-KW"/>
</dbReference>
<dbReference type="OrthoDB" id="9402762at2759"/>
<dbReference type="AlphaFoldDB" id="A0A5J9T5V4"/>
<evidence type="ECO:0000256" key="1">
    <source>
        <dbReference type="ARBA" id="ARBA00000083"/>
    </source>
</evidence>
<dbReference type="EC" id="5.1.3.2" evidence="5"/>
<keyword evidence="6" id="KW-0520">NAD</keyword>
<evidence type="ECO:0000256" key="8">
    <source>
        <dbReference type="ARBA" id="ARBA00023235"/>
    </source>
</evidence>
<comment type="cofactor">
    <cofactor evidence="2">
        <name>NAD(+)</name>
        <dbReference type="ChEBI" id="CHEBI:57540"/>
    </cofactor>
</comment>
<dbReference type="EMBL" id="RWGY01000051">
    <property type="protein sequence ID" value="TVU06348.1"/>
    <property type="molecule type" value="Genomic_DNA"/>
</dbReference>
<dbReference type="InterPro" id="IPR005886">
    <property type="entry name" value="UDP_G4E"/>
</dbReference>
<reference evidence="11 12" key="1">
    <citation type="journal article" date="2019" name="Sci. Rep.">
        <title>A high-quality genome of Eragrostis curvula grass provides insights into Poaceae evolution and supports new strategies to enhance forage quality.</title>
        <authorList>
            <person name="Carballo J."/>
            <person name="Santos B.A.C.M."/>
            <person name="Zappacosta D."/>
            <person name="Garbus I."/>
            <person name="Selva J.P."/>
            <person name="Gallo C.A."/>
            <person name="Diaz A."/>
            <person name="Albertini E."/>
            <person name="Caccamo M."/>
            <person name="Echenique V."/>
        </authorList>
    </citation>
    <scope>NUCLEOTIDE SEQUENCE [LARGE SCALE GENOMIC DNA]</scope>
    <source>
        <strain evidence="12">cv. Victoria</strain>
        <tissue evidence="11">Leaf</tissue>
    </source>
</reference>
<dbReference type="GO" id="GO:0003978">
    <property type="term" value="F:UDP-glucose 4-epimerase activity"/>
    <property type="evidence" value="ECO:0007669"/>
    <property type="project" value="UniProtKB-EC"/>
</dbReference>
<dbReference type="InterPro" id="IPR036291">
    <property type="entry name" value="NAD(P)-bd_dom_sf"/>
</dbReference>
<proteinExistence type="inferred from homology"/>
<gene>
    <name evidence="11" type="ORF">EJB05_49557</name>
</gene>
<keyword evidence="8" id="KW-0413">Isomerase</keyword>
<dbReference type="PANTHER" id="PTHR43725:SF43">
    <property type="entry name" value="UDP-GLUCOSE 4-EPIMERASE 2"/>
    <property type="match status" value="1"/>
</dbReference>
<feature type="domain" description="NAD(P)-binding" evidence="10">
    <location>
        <begin position="148"/>
        <end position="400"/>
    </location>
</feature>